<dbReference type="EMBL" id="JBHSXH010000015">
    <property type="protein sequence ID" value="MFC6825603.1"/>
    <property type="molecule type" value="Genomic_DNA"/>
</dbReference>
<name>A0ABD5U3G5_9EURY</name>
<organism evidence="2 3">
    <name type="scientific">Halopelagius fulvigenes</name>
    <dbReference type="NCBI Taxonomy" id="1198324"/>
    <lineage>
        <taxon>Archaea</taxon>
        <taxon>Methanobacteriati</taxon>
        <taxon>Methanobacteriota</taxon>
        <taxon>Stenosarchaea group</taxon>
        <taxon>Halobacteria</taxon>
        <taxon>Halobacteriales</taxon>
        <taxon>Haloferacaceae</taxon>
    </lineage>
</organism>
<dbReference type="RefSeq" id="WP_379695983.1">
    <property type="nucleotide sequence ID" value="NZ_JBHSXH010000015.1"/>
</dbReference>
<keyword evidence="3" id="KW-1185">Reference proteome</keyword>
<evidence type="ECO:0000313" key="2">
    <source>
        <dbReference type="EMBL" id="MFC6825603.1"/>
    </source>
</evidence>
<accession>A0ABD5U3G5</accession>
<comment type="caution">
    <text evidence="2">The sequence shown here is derived from an EMBL/GenBank/DDBJ whole genome shotgun (WGS) entry which is preliminary data.</text>
</comment>
<evidence type="ECO:0000313" key="3">
    <source>
        <dbReference type="Proteomes" id="UP001596408"/>
    </source>
</evidence>
<evidence type="ECO:0000256" key="1">
    <source>
        <dbReference type="SAM" id="MobiDB-lite"/>
    </source>
</evidence>
<dbReference type="AlphaFoldDB" id="A0ABD5U3G5"/>
<sequence>MPPENDTDRQARDPSAEHALSERSAIEGWAAAARKRPVVAATPGGSVRLDLVDERDASRAVDWDTFFTLYDAADVALLVDRRTDSHRFVDDERVREGRVDPRTPGNR</sequence>
<feature type="region of interest" description="Disordered" evidence="1">
    <location>
        <begin position="1"/>
        <end position="22"/>
    </location>
</feature>
<protein>
    <submittedName>
        <fullName evidence="2">Uncharacterized protein</fullName>
    </submittedName>
</protein>
<gene>
    <name evidence="2" type="ORF">ACFQEV_11470</name>
</gene>
<dbReference type="Proteomes" id="UP001596408">
    <property type="component" value="Unassembled WGS sequence"/>
</dbReference>
<proteinExistence type="predicted"/>
<reference evidence="2 3" key="1">
    <citation type="journal article" date="2019" name="Int. J. Syst. Evol. Microbiol.">
        <title>The Global Catalogue of Microorganisms (GCM) 10K type strain sequencing project: providing services to taxonomists for standard genome sequencing and annotation.</title>
        <authorList>
            <consortium name="The Broad Institute Genomics Platform"/>
            <consortium name="The Broad Institute Genome Sequencing Center for Infectious Disease"/>
            <person name="Wu L."/>
            <person name="Ma J."/>
        </authorList>
    </citation>
    <scope>NUCLEOTIDE SEQUENCE [LARGE SCALE GENOMIC DNA]</scope>
    <source>
        <strain evidence="2 3">YIM 94188</strain>
    </source>
</reference>